<comment type="caution">
    <text evidence="4">The sequence shown here is derived from an EMBL/GenBank/DDBJ whole genome shotgun (WGS) entry which is preliminary data.</text>
</comment>
<dbReference type="InterPro" id="IPR011060">
    <property type="entry name" value="RibuloseP-bd_barrel"/>
</dbReference>
<dbReference type="PANTHER" id="PTHR30217:SF10">
    <property type="entry name" value="23S RRNA 5-HYDROXYCYTIDINE C2501 SYNTHASE"/>
    <property type="match status" value="1"/>
</dbReference>
<name>C0GI02_DETAL</name>
<dbReference type="InterPro" id="IPR001539">
    <property type="entry name" value="Peptidase_U32"/>
</dbReference>
<evidence type="ECO:0000313" key="5">
    <source>
        <dbReference type="Proteomes" id="UP000006443"/>
    </source>
</evidence>
<protein>
    <submittedName>
        <fullName evidence="4">Peptidase U32</fullName>
    </submittedName>
</protein>
<dbReference type="SUPFAM" id="SSF51366">
    <property type="entry name" value="Ribulose-phoshate binding barrel"/>
    <property type="match status" value="1"/>
</dbReference>
<evidence type="ECO:0000259" key="3">
    <source>
        <dbReference type="PROSITE" id="PS50163"/>
    </source>
</evidence>
<dbReference type="eggNOG" id="COG0826">
    <property type="taxonomic scope" value="Bacteria"/>
</dbReference>
<dbReference type="InterPro" id="IPR051454">
    <property type="entry name" value="RNA/ubiquinone_mod_enzymes"/>
</dbReference>
<dbReference type="GO" id="GO:0008233">
    <property type="term" value="F:peptidase activity"/>
    <property type="evidence" value="ECO:0007669"/>
    <property type="project" value="UniProtKB-KW"/>
</dbReference>
<dbReference type="Proteomes" id="UP000006443">
    <property type="component" value="Unassembled WGS sequence"/>
</dbReference>
<keyword evidence="1" id="KW-0547">Nucleotide-binding</keyword>
<dbReference type="PROSITE" id="PS01276">
    <property type="entry name" value="PEPTIDASE_U32"/>
    <property type="match status" value="1"/>
</dbReference>
<dbReference type="OrthoDB" id="9807498at2"/>
<organism evidence="4 5">
    <name type="scientific">Dethiobacter alkaliphilus AHT 1</name>
    <dbReference type="NCBI Taxonomy" id="555088"/>
    <lineage>
        <taxon>Bacteria</taxon>
        <taxon>Bacillati</taxon>
        <taxon>Bacillota</taxon>
        <taxon>Dethiobacteria</taxon>
        <taxon>Dethiobacterales</taxon>
        <taxon>Dethiobacteraceae</taxon>
        <taxon>Dethiobacter</taxon>
    </lineage>
</organism>
<reference evidence="4 5" key="1">
    <citation type="submission" date="2009-02" db="EMBL/GenBank/DDBJ databases">
        <title>Sequencing of the draft genome and assembly of Dethiobacter alkaliphilus AHT 1.</title>
        <authorList>
            <consortium name="US DOE Joint Genome Institute (JGI-PGF)"/>
            <person name="Lucas S."/>
            <person name="Copeland A."/>
            <person name="Lapidus A."/>
            <person name="Glavina del Rio T."/>
            <person name="Dalin E."/>
            <person name="Tice H."/>
            <person name="Bruce D."/>
            <person name="Goodwin L."/>
            <person name="Pitluck S."/>
            <person name="Larimer F."/>
            <person name="Land M.L."/>
            <person name="Hauser L."/>
            <person name="Muyzer G."/>
        </authorList>
    </citation>
    <scope>NUCLEOTIDE SEQUENCE [LARGE SCALE GENOMIC DNA]</scope>
    <source>
        <strain evidence="4 5">AHT 1</strain>
    </source>
</reference>
<dbReference type="GO" id="GO:0005524">
    <property type="term" value="F:ATP binding"/>
    <property type="evidence" value="ECO:0007669"/>
    <property type="project" value="UniProtKB-KW"/>
</dbReference>
<dbReference type="GO" id="GO:0008094">
    <property type="term" value="F:ATP-dependent activity, acting on DNA"/>
    <property type="evidence" value="ECO:0007669"/>
    <property type="project" value="InterPro"/>
</dbReference>
<evidence type="ECO:0000313" key="4">
    <source>
        <dbReference type="EMBL" id="EEG77076.1"/>
    </source>
</evidence>
<dbReference type="RefSeq" id="WP_008517247.1">
    <property type="nucleotide sequence ID" value="NZ_ACJM01000010.1"/>
</dbReference>
<dbReference type="Pfam" id="PF12392">
    <property type="entry name" value="DUF3656"/>
    <property type="match status" value="1"/>
</dbReference>
<gene>
    <name evidence="4" type="ORF">DealDRAFT_2111</name>
</gene>
<keyword evidence="2" id="KW-0067">ATP-binding</keyword>
<dbReference type="InterPro" id="IPR020587">
    <property type="entry name" value="RecA_monomer-monomer_interface"/>
</dbReference>
<dbReference type="GO" id="GO:0006259">
    <property type="term" value="P:DNA metabolic process"/>
    <property type="evidence" value="ECO:0007669"/>
    <property type="project" value="InterPro"/>
</dbReference>
<dbReference type="EMBL" id="ACJM01000010">
    <property type="protein sequence ID" value="EEG77076.1"/>
    <property type="molecule type" value="Genomic_DNA"/>
</dbReference>
<keyword evidence="5" id="KW-1185">Reference proteome</keyword>
<dbReference type="GO" id="GO:0006508">
    <property type="term" value="P:proteolysis"/>
    <property type="evidence" value="ECO:0007669"/>
    <property type="project" value="UniProtKB-KW"/>
</dbReference>
<evidence type="ECO:0000256" key="2">
    <source>
        <dbReference type="ARBA" id="ARBA00022840"/>
    </source>
</evidence>
<feature type="domain" description="RecA family profile 2" evidence="3">
    <location>
        <begin position="395"/>
        <end position="482"/>
    </location>
</feature>
<dbReference type="InterPro" id="IPR020988">
    <property type="entry name" value="Pept_U32_collagenase"/>
</dbReference>
<sequence length="800" mass="90847">MNKNYEILAPAGSFEALQAAVQNGADAVYLSGKDFGARKFANNFTDEELREAIKYCHIRDVEVYVTVNTLVLNHEFERLRRYIDFLYIIGVDAVIVQDMGVLDYIRKTYSDLEIHCSTQMSVQTVEDIKYLESLGVSRVVLGREMTIEDIRRAQKETSVQLEVFVHGALCISVSGQCLMSSMIGGRSGNRGSCAQPCRQKYTLYNTAKKEKYESVKGNYLLSPKDLYTLDEIKTVIEAGAFSLKIEGRMKRPEYVATVVRAYRLMLEENKAVDVPALEKELKIFNRGFTKGHLLKESGSKLMSMFTPANQGYYLGKVVKYDQKRRKATLSLAADLNHNDEIQIRRKDETIGGRVEKLEHKGKVVKKCPKGQVCEVNFKHVCNAGEEVYKTYDEEFMKLSRQTFGGETLEIPVSIEITIKRGTNIVASLSDGKNSVTEETDIIPQEAMKRAITFEDVKNQLAKLGGSPYRLENIEVDLDEGLSVPLKEINAIRRSLIEKLDFKRSVKYSRKSKQPKADGRINRQKEARKIELTYSAGNVSQLAKLIELGATIIYYKDLETLEAAVQSAKKRGFKGKIIPEIFRLTSDDDLIRYKSLLRKLELDTVLIQSYGHINAFAGLEVIADYNLNVVNDLAYNFYLHNNFARVSLSPELNLSQISAMNIVPDKTEILGYGYLPVMVMKHCVISTTLNKHKNCGLCLQDSYSIIDKMNESFKIIRRYQCGTEIHNSKKLMLLEYLRTLESEGVGYFRLNFVDETPDEIELVVDLHRKYFPSKLTPQEHKLIDKLKKTGMTSGHLSRGIS</sequence>
<dbReference type="STRING" id="555088.DealDRAFT_2111"/>
<dbReference type="Pfam" id="PF01136">
    <property type="entry name" value="Peptidase_U32"/>
    <property type="match status" value="2"/>
</dbReference>
<dbReference type="PANTHER" id="PTHR30217">
    <property type="entry name" value="PEPTIDASE U32 FAMILY"/>
    <property type="match status" value="1"/>
</dbReference>
<evidence type="ECO:0000256" key="1">
    <source>
        <dbReference type="ARBA" id="ARBA00022741"/>
    </source>
</evidence>
<proteinExistence type="predicted"/>
<dbReference type="GO" id="GO:0003677">
    <property type="term" value="F:DNA binding"/>
    <property type="evidence" value="ECO:0007669"/>
    <property type="project" value="InterPro"/>
</dbReference>
<dbReference type="AlphaFoldDB" id="C0GI02"/>
<dbReference type="PROSITE" id="PS50163">
    <property type="entry name" value="RECA_3"/>
    <property type="match status" value="1"/>
</dbReference>
<accession>C0GI02</accession>